<dbReference type="GO" id="GO:0005739">
    <property type="term" value="C:mitochondrion"/>
    <property type="evidence" value="ECO:0007669"/>
    <property type="project" value="TreeGrafter"/>
</dbReference>
<dbReference type="PhylomeDB" id="A0A060THP9"/>
<evidence type="ECO:0000256" key="2">
    <source>
        <dbReference type="ARBA" id="ARBA00022741"/>
    </source>
</evidence>
<protein>
    <submittedName>
        <fullName evidence="7">ARAD1D32978p</fullName>
    </submittedName>
</protein>
<evidence type="ECO:0000256" key="4">
    <source>
        <dbReference type="ARBA" id="ARBA00023134"/>
    </source>
</evidence>
<dbReference type="EMBL" id="HG937694">
    <property type="protein sequence ID" value="CDP38362.1"/>
    <property type="molecule type" value="Genomic_DNA"/>
</dbReference>
<dbReference type="PROSITE" id="PS51706">
    <property type="entry name" value="G_ENGB"/>
    <property type="match status" value="1"/>
</dbReference>
<dbReference type="InterPro" id="IPR027417">
    <property type="entry name" value="P-loop_NTPase"/>
</dbReference>
<dbReference type="InterPro" id="IPR052279">
    <property type="entry name" value="EngB_GTPase"/>
</dbReference>
<name>A0A060THP9_BLAAD</name>
<dbReference type="CDD" id="cd01876">
    <property type="entry name" value="YihA_EngB"/>
    <property type="match status" value="1"/>
</dbReference>
<keyword evidence="1" id="KW-0479">Metal-binding</keyword>
<keyword evidence="4" id="KW-0342">GTP-binding</keyword>
<evidence type="ECO:0000259" key="6">
    <source>
        <dbReference type="PROSITE" id="PS51706"/>
    </source>
</evidence>
<dbReference type="PANTHER" id="PTHR46498">
    <property type="entry name" value="GTP-BINDING PROTEIN 8"/>
    <property type="match status" value="1"/>
</dbReference>
<dbReference type="GO" id="GO:0046872">
    <property type="term" value="F:metal ion binding"/>
    <property type="evidence" value="ECO:0007669"/>
    <property type="project" value="UniProtKB-KW"/>
</dbReference>
<feature type="domain" description="EngB-type G" evidence="6">
    <location>
        <begin position="67"/>
        <end position="257"/>
    </location>
</feature>
<dbReference type="AlphaFoldDB" id="A0A060THP9"/>
<dbReference type="InterPro" id="IPR006073">
    <property type="entry name" value="GTP-bd"/>
</dbReference>
<sequence>MSREVASIKKGPSALKFVHKINAVARSPVIPIPTSRQNEATQRFFESCNVQLSRVVSDPAAIDGLTRMPEVAFMGRSNVGKSSLLNALLYPQTSRGVVTNKVFAKVANHPGYTKTLNFFTCGRQLRVVDMPGYGYGSRTEQGELITTYLQHQHSLRRVYVLVSAKEGLTALDEMVLQLLEQYGISWQLVYTKLDKMVHKPVVIKEDGSKPTKNGRLSLLDKLSRTKPKKPTKSAGKKMVSKEDTDAINQKIQEGLELVTTMESDHYKKGHPTVYEEVIGTSSTKMMNYLGIPQLRASIMRACGLLRKQ</sequence>
<dbReference type="Gene3D" id="3.40.50.300">
    <property type="entry name" value="P-loop containing nucleotide triphosphate hydrolases"/>
    <property type="match status" value="1"/>
</dbReference>
<evidence type="ECO:0000256" key="1">
    <source>
        <dbReference type="ARBA" id="ARBA00022723"/>
    </source>
</evidence>
<dbReference type="Pfam" id="PF01926">
    <property type="entry name" value="MMR_HSR1"/>
    <property type="match status" value="1"/>
</dbReference>
<accession>A0A060THP9</accession>
<dbReference type="SUPFAM" id="SSF52540">
    <property type="entry name" value="P-loop containing nucleoside triphosphate hydrolases"/>
    <property type="match status" value="1"/>
</dbReference>
<gene>
    <name evidence="7" type="ORF">GNLVRS02_ARAD1D32978g</name>
</gene>
<dbReference type="GO" id="GO:0005525">
    <property type="term" value="F:GTP binding"/>
    <property type="evidence" value="ECO:0007669"/>
    <property type="project" value="UniProtKB-KW"/>
</dbReference>
<keyword evidence="2" id="KW-0547">Nucleotide-binding</keyword>
<reference evidence="7" key="1">
    <citation type="submission" date="2014-02" db="EMBL/GenBank/DDBJ databases">
        <authorList>
            <person name="Genoscope - CEA"/>
        </authorList>
    </citation>
    <scope>NUCLEOTIDE SEQUENCE</scope>
    <source>
        <strain evidence="7">LS3</strain>
    </source>
</reference>
<proteinExistence type="predicted"/>
<evidence type="ECO:0000256" key="3">
    <source>
        <dbReference type="ARBA" id="ARBA00022842"/>
    </source>
</evidence>
<evidence type="ECO:0000313" key="7">
    <source>
        <dbReference type="EMBL" id="CDP38362.1"/>
    </source>
</evidence>
<feature type="region of interest" description="Disordered" evidence="5">
    <location>
        <begin position="223"/>
        <end position="242"/>
    </location>
</feature>
<evidence type="ECO:0000256" key="5">
    <source>
        <dbReference type="SAM" id="MobiDB-lite"/>
    </source>
</evidence>
<feature type="compositionally biased region" description="Basic residues" evidence="5">
    <location>
        <begin position="224"/>
        <end position="235"/>
    </location>
</feature>
<dbReference type="InterPro" id="IPR030393">
    <property type="entry name" value="G_ENGB_dom"/>
</dbReference>
<keyword evidence="3" id="KW-0460">Magnesium</keyword>
<organism evidence="7">
    <name type="scientific">Blastobotrys adeninivorans</name>
    <name type="common">Yeast</name>
    <name type="synonym">Arxula adeninivorans</name>
    <dbReference type="NCBI Taxonomy" id="409370"/>
    <lineage>
        <taxon>Eukaryota</taxon>
        <taxon>Fungi</taxon>
        <taxon>Dikarya</taxon>
        <taxon>Ascomycota</taxon>
        <taxon>Saccharomycotina</taxon>
        <taxon>Dipodascomycetes</taxon>
        <taxon>Dipodascales</taxon>
        <taxon>Trichomonascaceae</taxon>
        <taxon>Blastobotrys</taxon>
    </lineage>
</organism>
<dbReference type="PANTHER" id="PTHR46498:SF1">
    <property type="entry name" value="GTP-BINDING PROTEIN 8"/>
    <property type="match status" value="1"/>
</dbReference>
<reference evidence="7" key="2">
    <citation type="submission" date="2014-06" db="EMBL/GenBank/DDBJ databases">
        <title>The complete genome of Blastobotrys (Arxula) adeninivorans LS3 - a yeast of biotechnological interest.</title>
        <authorList>
            <person name="Kunze G."/>
            <person name="Gaillardin C."/>
            <person name="Czernicka M."/>
            <person name="Durrens P."/>
            <person name="Martin T."/>
            <person name="Boer E."/>
            <person name="Gabaldon T."/>
            <person name="Cruz J."/>
            <person name="Talla E."/>
            <person name="Marck C."/>
            <person name="Goffeau A."/>
            <person name="Barbe V."/>
            <person name="Baret P."/>
            <person name="Baronian K."/>
            <person name="Beier S."/>
            <person name="Bleykasten C."/>
            <person name="Bode R."/>
            <person name="Casaregola S."/>
            <person name="Despons L."/>
            <person name="Fairhead C."/>
            <person name="Giersberg M."/>
            <person name="Gierski P."/>
            <person name="Hahnel U."/>
            <person name="Hartmann A."/>
            <person name="Jankowska D."/>
            <person name="Jubin C."/>
            <person name="Jung P."/>
            <person name="Lafontaine I."/>
            <person name="Leh-Louis V."/>
            <person name="Lemaire M."/>
            <person name="Marcet-Houben M."/>
            <person name="Mascher M."/>
            <person name="Morel G."/>
            <person name="Richard G.-F."/>
            <person name="Riechen J."/>
            <person name="Sacerdot C."/>
            <person name="Sarkar A."/>
            <person name="Savel G."/>
            <person name="Schacherer J."/>
            <person name="Sherman D."/>
            <person name="Straub M.-L."/>
            <person name="Stein N."/>
            <person name="Thierry A."/>
            <person name="Trautwein-Schult A."/>
            <person name="Westhof E."/>
            <person name="Worch S."/>
            <person name="Dujon B."/>
            <person name="Souciet J.-L."/>
            <person name="Wincker P."/>
            <person name="Scholz U."/>
            <person name="Neuveglise N."/>
        </authorList>
    </citation>
    <scope>NUCLEOTIDE SEQUENCE</scope>
    <source>
        <strain evidence="7">LS3</strain>
    </source>
</reference>